<sequence length="407" mass="46965">MNKPFAKRFSLPTKGPYIPLCLSIDLRTITTLPLASRLFESVLEVFKGKPELNEWEVFRIVKVLKSLDYFTRSRQFNSSTWPPPSLASDGSYTTLIQAMIPFTTCKYPGIVYEALRLSETALYRLSHGKKLDCIATGFLTPFQGTHPDFATFPRSSMYCVMSLIAAYFSILVDLYSPIPDDRTHPSSKQIVKRIFTQIVKPFDPFLRSLFLRQTEFREDQHNQPFYELISFLIVAAPFSNVFTQFLVSRPLCLMWMTCMNLSTRNNAKWNALGNIMPRRYQASLNTPDTKRRRKEVMRQLREEGFEEEVCECLGWMGRSSLDGVLLTAQRILIGLGGNVPRDKIVPDVDGDETDEEEREGVGEEEMGEEEGAGTKGKKKKKTRRRRKWEKTKNGRKEMMRLQESRKE</sequence>
<organism evidence="2 3">
    <name type="scientific">Blattamonas nauphoetae</name>
    <dbReference type="NCBI Taxonomy" id="2049346"/>
    <lineage>
        <taxon>Eukaryota</taxon>
        <taxon>Metamonada</taxon>
        <taxon>Preaxostyla</taxon>
        <taxon>Oxymonadida</taxon>
        <taxon>Blattamonas</taxon>
    </lineage>
</organism>
<dbReference type="EMBL" id="JARBJD010000126">
    <property type="protein sequence ID" value="KAK2951009.1"/>
    <property type="molecule type" value="Genomic_DNA"/>
</dbReference>
<gene>
    <name evidence="2" type="ORF">BLNAU_14087</name>
</gene>
<proteinExistence type="predicted"/>
<evidence type="ECO:0000256" key="1">
    <source>
        <dbReference type="SAM" id="MobiDB-lite"/>
    </source>
</evidence>
<dbReference type="Proteomes" id="UP001281761">
    <property type="component" value="Unassembled WGS sequence"/>
</dbReference>
<reference evidence="2 3" key="1">
    <citation type="journal article" date="2022" name="bioRxiv">
        <title>Genomics of Preaxostyla Flagellates Illuminates Evolutionary Transitions and the Path Towards Mitochondrial Loss.</title>
        <authorList>
            <person name="Novak L.V.F."/>
            <person name="Treitli S.C."/>
            <person name="Pyrih J."/>
            <person name="Halakuc P."/>
            <person name="Pipaliya S.V."/>
            <person name="Vacek V."/>
            <person name="Brzon O."/>
            <person name="Soukal P."/>
            <person name="Eme L."/>
            <person name="Dacks J.B."/>
            <person name="Karnkowska A."/>
            <person name="Elias M."/>
            <person name="Hampl V."/>
        </authorList>
    </citation>
    <scope>NUCLEOTIDE SEQUENCE [LARGE SCALE GENOMIC DNA]</scope>
    <source>
        <strain evidence="2">NAU3</strain>
        <tissue evidence="2">Gut</tissue>
    </source>
</reference>
<keyword evidence="3" id="KW-1185">Reference proteome</keyword>
<feature type="region of interest" description="Disordered" evidence="1">
    <location>
        <begin position="342"/>
        <end position="407"/>
    </location>
</feature>
<feature type="compositionally biased region" description="Basic residues" evidence="1">
    <location>
        <begin position="375"/>
        <end position="389"/>
    </location>
</feature>
<comment type="caution">
    <text evidence="2">The sequence shown here is derived from an EMBL/GenBank/DDBJ whole genome shotgun (WGS) entry which is preliminary data.</text>
</comment>
<evidence type="ECO:0000313" key="2">
    <source>
        <dbReference type="EMBL" id="KAK2951009.1"/>
    </source>
</evidence>
<protein>
    <submittedName>
        <fullName evidence="2">Uncharacterized protein</fullName>
    </submittedName>
</protein>
<feature type="compositionally biased region" description="Acidic residues" evidence="1">
    <location>
        <begin position="348"/>
        <end position="371"/>
    </location>
</feature>
<name>A0ABQ9XJL8_9EUKA</name>
<feature type="compositionally biased region" description="Basic and acidic residues" evidence="1">
    <location>
        <begin position="390"/>
        <end position="407"/>
    </location>
</feature>
<accession>A0ABQ9XJL8</accession>
<evidence type="ECO:0000313" key="3">
    <source>
        <dbReference type="Proteomes" id="UP001281761"/>
    </source>
</evidence>